<dbReference type="CDD" id="cd01335">
    <property type="entry name" value="Radical_SAM"/>
    <property type="match status" value="1"/>
</dbReference>
<dbReference type="SUPFAM" id="SSF102114">
    <property type="entry name" value="Radical SAM enzymes"/>
    <property type="match status" value="1"/>
</dbReference>
<dbReference type="PROSITE" id="PS51918">
    <property type="entry name" value="RADICAL_SAM"/>
    <property type="match status" value="1"/>
</dbReference>
<evidence type="ECO:0000256" key="2">
    <source>
        <dbReference type="ARBA" id="ARBA00022691"/>
    </source>
</evidence>
<dbReference type="GO" id="GO:0046872">
    <property type="term" value="F:metal ion binding"/>
    <property type="evidence" value="ECO:0007669"/>
    <property type="project" value="UniProtKB-KW"/>
</dbReference>
<dbReference type="InterPro" id="IPR007197">
    <property type="entry name" value="rSAM"/>
</dbReference>
<gene>
    <name evidence="7" type="ORF">ENV75_05185</name>
</gene>
<comment type="cofactor">
    <cofactor evidence="1">
        <name>[4Fe-4S] cluster</name>
        <dbReference type="ChEBI" id="CHEBI:49883"/>
    </cofactor>
</comment>
<dbReference type="InterPro" id="IPR058240">
    <property type="entry name" value="rSAM_sf"/>
</dbReference>
<keyword evidence="3" id="KW-0479">Metal-binding</keyword>
<accession>A0A7C4EKT9</accession>
<evidence type="ECO:0000259" key="6">
    <source>
        <dbReference type="PROSITE" id="PS51918"/>
    </source>
</evidence>
<dbReference type="InterPro" id="IPR023404">
    <property type="entry name" value="rSAM_horseshoe"/>
</dbReference>
<evidence type="ECO:0000313" key="7">
    <source>
        <dbReference type="EMBL" id="HGG99823.1"/>
    </source>
</evidence>
<dbReference type="Pfam" id="PF04055">
    <property type="entry name" value="Radical_SAM"/>
    <property type="match status" value="1"/>
</dbReference>
<dbReference type="GO" id="GO:0003824">
    <property type="term" value="F:catalytic activity"/>
    <property type="evidence" value="ECO:0007669"/>
    <property type="project" value="InterPro"/>
</dbReference>
<dbReference type="EMBL" id="DTHO01000057">
    <property type="protein sequence ID" value="HGG99823.1"/>
    <property type="molecule type" value="Genomic_DNA"/>
</dbReference>
<reference evidence="7" key="1">
    <citation type="journal article" date="2020" name="mSystems">
        <title>Genome- and Community-Level Interaction Insights into Carbon Utilization and Element Cycling Functions of Hydrothermarchaeota in Hydrothermal Sediment.</title>
        <authorList>
            <person name="Zhou Z."/>
            <person name="Liu Y."/>
            <person name="Xu W."/>
            <person name="Pan J."/>
            <person name="Luo Z.H."/>
            <person name="Li M."/>
        </authorList>
    </citation>
    <scope>NUCLEOTIDE SEQUENCE [LARGE SCALE GENOMIC DNA]</scope>
    <source>
        <strain evidence="7">SpSt-788</strain>
    </source>
</reference>
<dbReference type="InterPro" id="IPR036724">
    <property type="entry name" value="Cobalamin-bd_sf"/>
</dbReference>
<dbReference type="SMART" id="SM00729">
    <property type="entry name" value="Elp3"/>
    <property type="match status" value="1"/>
</dbReference>
<evidence type="ECO:0000256" key="3">
    <source>
        <dbReference type="ARBA" id="ARBA00022723"/>
    </source>
</evidence>
<dbReference type="GO" id="GO:0005829">
    <property type="term" value="C:cytosol"/>
    <property type="evidence" value="ECO:0007669"/>
    <property type="project" value="TreeGrafter"/>
</dbReference>
<evidence type="ECO:0000256" key="4">
    <source>
        <dbReference type="ARBA" id="ARBA00023004"/>
    </source>
</evidence>
<dbReference type="SFLD" id="SFLDG01082">
    <property type="entry name" value="B12-binding_domain_containing"/>
    <property type="match status" value="1"/>
</dbReference>
<evidence type="ECO:0000256" key="5">
    <source>
        <dbReference type="ARBA" id="ARBA00023014"/>
    </source>
</evidence>
<keyword evidence="2" id="KW-0949">S-adenosyl-L-methionine</keyword>
<dbReference type="SUPFAM" id="SSF52242">
    <property type="entry name" value="Cobalamin (vitamin B12)-binding domain"/>
    <property type="match status" value="1"/>
</dbReference>
<dbReference type="InterPro" id="IPR006638">
    <property type="entry name" value="Elp3/MiaA/NifB-like_rSAM"/>
</dbReference>
<dbReference type="Gene3D" id="3.40.50.280">
    <property type="entry name" value="Cobalamin-binding domain"/>
    <property type="match status" value="1"/>
</dbReference>
<dbReference type="AlphaFoldDB" id="A0A7C4EKT9"/>
<organism evidence="7">
    <name type="scientific">Thermodesulfovibrio aggregans</name>
    <dbReference type="NCBI Taxonomy" id="86166"/>
    <lineage>
        <taxon>Bacteria</taxon>
        <taxon>Pseudomonadati</taxon>
        <taxon>Nitrospirota</taxon>
        <taxon>Thermodesulfovibrionia</taxon>
        <taxon>Thermodesulfovibrionales</taxon>
        <taxon>Thermodesulfovibrionaceae</taxon>
        <taxon>Thermodesulfovibrio</taxon>
    </lineage>
</organism>
<proteinExistence type="predicted"/>
<dbReference type="PANTHER" id="PTHR43409">
    <property type="entry name" value="ANAEROBIC MAGNESIUM-PROTOPORPHYRIN IX MONOMETHYL ESTER CYCLASE-RELATED"/>
    <property type="match status" value="1"/>
</dbReference>
<dbReference type="Gene3D" id="3.80.30.20">
    <property type="entry name" value="tm_1862 like domain"/>
    <property type="match status" value="1"/>
</dbReference>
<dbReference type="GO" id="GO:0051536">
    <property type="term" value="F:iron-sulfur cluster binding"/>
    <property type="evidence" value="ECO:0007669"/>
    <property type="project" value="UniProtKB-KW"/>
</dbReference>
<protein>
    <submittedName>
        <fullName evidence="7">Radical SAM protein</fullName>
    </submittedName>
</protein>
<comment type="caution">
    <text evidence="7">The sequence shown here is derived from an EMBL/GenBank/DDBJ whole genome shotgun (WGS) entry which is preliminary data.</text>
</comment>
<dbReference type="GO" id="GO:0031419">
    <property type="term" value="F:cobalamin binding"/>
    <property type="evidence" value="ECO:0007669"/>
    <property type="project" value="InterPro"/>
</dbReference>
<dbReference type="SFLD" id="SFLDS00029">
    <property type="entry name" value="Radical_SAM"/>
    <property type="match status" value="1"/>
</dbReference>
<dbReference type="PANTHER" id="PTHR43409:SF15">
    <property type="entry name" value="PUTATIVE-RELATED"/>
    <property type="match status" value="1"/>
</dbReference>
<keyword evidence="4" id="KW-0408">Iron</keyword>
<feature type="domain" description="Radical SAM core" evidence="6">
    <location>
        <begin position="189"/>
        <end position="416"/>
    </location>
</feature>
<keyword evidence="5" id="KW-0411">Iron-sulfur</keyword>
<sequence>MRFKCLLINPWIYDFAAYNFWARPLGLLKVAEFLSLFNVELFLIDCCDSFRIKKYGAGKYRADIVEKPEILKNIPRNYRRYGISTDEFIEKIKYVGSVDFILITSIMAYWWYGVKEAVSIVREYFKNVPVILGGIYATLYKEHANEKIGADFVYTGQIESRLVEELEKFGLKLEKISQKPEYWWRMGFYRDMPYAPILTSSGCPFRCPYCASSVLNESFKQKPVDEVFEEIEGLYNSGVRNFAFYDDALLCRADVHIKPLLKRIAEKNWQISFHTPNGVHARFIDEEIAYLMKQAKFKTLRLSLETVNIKRQMETGGKVTNEEIERAVFYLKKAGFSSQEIGVYIMYGLPGQSLDEVWAGVNFLKKLNVRIHLTEFSPIKGTYYWQELVNKGVISDDLDPVLTNNSIFSEIFAGYEREELEKLKIEVQHFNLIL</sequence>
<name>A0A7C4EKT9_9BACT</name>
<evidence type="ECO:0000256" key="1">
    <source>
        <dbReference type="ARBA" id="ARBA00001966"/>
    </source>
</evidence>
<dbReference type="InterPro" id="IPR051198">
    <property type="entry name" value="BchE-like"/>
</dbReference>